<gene>
    <name evidence="4" type="ORF">URODEC1_LOCUS61199</name>
</gene>
<feature type="region of interest" description="Disordered" evidence="2">
    <location>
        <begin position="319"/>
        <end position="349"/>
    </location>
</feature>
<dbReference type="Proteomes" id="UP001497457">
    <property type="component" value="Chromosome 24b"/>
</dbReference>
<evidence type="ECO:0000256" key="2">
    <source>
        <dbReference type="SAM" id="MobiDB-lite"/>
    </source>
</evidence>
<feature type="compositionally biased region" description="Pro residues" evidence="2">
    <location>
        <begin position="31"/>
        <end position="45"/>
    </location>
</feature>
<feature type="region of interest" description="Disordered" evidence="2">
    <location>
        <begin position="1"/>
        <end position="50"/>
    </location>
</feature>
<feature type="domain" description="Agenet" evidence="3">
    <location>
        <begin position="249"/>
        <end position="307"/>
    </location>
</feature>
<evidence type="ECO:0000256" key="1">
    <source>
        <dbReference type="SAM" id="Coils"/>
    </source>
</evidence>
<dbReference type="InterPro" id="IPR014002">
    <property type="entry name" value="Agenet_dom_plant"/>
</dbReference>
<accession>A0ABC9B3H7</accession>
<dbReference type="AlphaFoldDB" id="A0ABC9B3H7"/>
<keyword evidence="5" id="KW-1185">Reference proteome</keyword>
<evidence type="ECO:0000313" key="5">
    <source>
        <dbReference type="Proteomes" id="UP001497457"/>
    </source>
</evidence>
<proteinExistence type="predicted"/>
<dbReference type="PANTHER" id="PTHR31917:SF74">
    <property type="entry name" value="EXPRESSED PROTEIN"/>
    <property type="match status" value="1"/>
</dbReference>
<keyword evidence="1" id="KW-0175">Coiled coil</keyword>
<evidence type="ECO:0000259" key="3">
    <source>
        <dbReference type="SMART" id="SM00743"/>
    </source>
</evidence>
<feature type="domain" description="Agenet" evidence="3">
    <location>
        <begin position="42"/>
        <end position="120"/>
    </location>
</feature>
<sequence>MAGGHSPALPGERGRSPSKGERAPSACTSPAPSPAEEPSPPPLLPPGAAVEVRVDGPGFHGSWFEATVVHHAPARGRCGADRYTVAYAHPALAAGAGDAAAALAEPVAASHIRPRPPPLPSPPAPGFPRSVTVAFPFTREVITVPRHYVRPRRDYVGGEWVPPRAVIAIQPGREVRVYEAGDKVEAVRDRELYGSSWFPARVVKAIDGLSYIVKYSDEEEGDKAAKYLHWQYIRPAVDRFWTCENGMQIALAPGSVVEAYCDRAWSPGVVRGMSGEGEYEVAIKGKEAEQVVIKVLELLRPRHDWDGSQWSIVGPERQGNVRCHSASGKRPSSPVEVTSSDDEQSNDPKCSAIKKVKREPDLLQIALAEGSERASVSRVDSSLSGLRKPLASNHSLNSCLLSGYLTPPDKSVPTVVENPISQDTLPITMLPGNKGVKTNTIEAFKGNNLFSDNVSCQANQDSSMDVITHLIRLPKKTGSKEAYSHHSSLHSAVVIGLLESIMKSCIENSKESFEERNSILSKLKANAEYVQSCMNILTEANSEYAKHLEEKDTVEAQKLEKKTSLSQLNSLRDENDKAIAVLELKRQKIEKEIEHEETELSRLEKVSSSIEKACDDAQQLFHSMLAELQAKLLSA</sequence>
<organism evidence="4 5">
    <name type="scientific">Urochloa decumbens</name>
    <dbReference type="NCBI Taxonomy" id="240449"/>
    <lineage>
        <taxon>Eukaryota</taxon>
        <taxon>Viridiplantae</taxon>
        <taxon>Streptophyta</taxon>
        <taxon>Embryophyta</taxon>
        <taxon>Tracheophyta</taxon>
        <taxon>Spermatophyta</taxon>
        <taxon>Magnoliopsida</taxon>
        <taxon>Liliopsida</taxon>
        <taxon>Poales</taxon>
        <taxon>Poaceae</taxon>
        <taxon>PACMAD clade</taxon>
        <taxon>Panicoideae</taxon>
        <taxon>Panicodae</taxon>
        <taxon>Paniceae</taxon>
        <taxon>Melinidinae</taxon>
        <taxon>Urochloa</taxon>
    </lineage>
</organism>
<dbReference type="Pfam" id="PF05641">
    <property type="entry name" value="Agenet"/>
    <property type="match status" value="2"/>
</dbReference>
<dbReference type="PANTHER" id="PTHR31917">
    <property type="entry name" value="AGENET DOMAIN-CONTAINING PROTEIN-RELATED"/>
    <property type="match status" value="1"/>
</dbReference>
<evidence type="ECO:0000313" key="4">
    <source>
        <dbReference type="EMBL" id="CAL4992645.1"/>
    </source>
</evidence>
<reference evidence="4" key="1">
    <citation type="submission" date="2024-10" db="EMBL/GenBank/DDBJ databases">
        <authorList>
            <person name="Ryan C."/>
        </authorList>
    </citation>
    <scope>NUCLEOTIDE SEQUENCE [LARGE SCALE GENOMIC DNA]</scope>
</reference>
<protein>
    <recommendedName>
        <fullName evidence="3">Agenet domain-containing protein</fullName>
    </recommendedName>
</protein>
<name>A0ABC9B3H7_9POAL</name>
<dbReference type="InterPro" id="IPR008395">
    <property type="entry name" value="Agenet-like_dom"/>
</dbReference>
<dbReference type="SMART" id="SM00743">
    <property type="entry name" value="Agenet"/>
    <property type="match status" value="3"/>
</dbReference>
<feature type="compositionally biased region" description="Basic and acidic residues" evidence="2">
    <location>
        <begin position="12"/>
        <end position="22"/>
    </location>
</feature>
<feature type="coiled-coil region" evidence="1">
    <location>
        <begin position="537"/>
        <end position="613"/>
    </location>
</feature>
<feature type="domain" description="Agenet" evidence="3">
    <location>
        <begin position="176"/>
        <end position="241"/>
    </location>
</feature>
<dbReference type="EMBL" id="OZ075134">
    <property type="protein sequence ID" value="CAL4992645.1"/>
    <property type="molecule type" value="Genomic_DNA"/>
</dbReference>